<keyword evidence="4 8" id="KW-0560">Oxidoreductase</keyword>
<evidence type="ECO:0000259" key="13">
    <source>
        <dbReference type="Pfam" id="PF07833"/>
    </source>
</evidence>
<dbReference type="STRING" id="1122206.SAMN02745753_00616"/>
<dbReference type="GO" id="GO:0009308">
    <property type="term" value="P:amine metabolic process"/>
    <property type="evidence" value="ECO:0007669"/>
    <property type="project" value="UniProtKB-UniRule"/>
</dbReference>
<dbReference type="SUPFAM" id="SSF54416">
    <property type="entry name" value="Amine oxidase N-terminal region"/>
    <property type="match status" value="2"/>
</dbReference>
<keyword evidence="3 6" id="KW-0801">TPQ</keyword>
<organism evidence="14 15">
    <name type="scientific">Marinomonas polaris DSM 16579</name>
    <dbReference type="NCBI Taxonomy" id="1122206"/>
    <lineage>
        <taxon>Bacteria</taxon>
        <taxon>Pseudomonadati</taxon>
        <taxon>Pseudomonadota</taxon>
        <taxon>Gammaproteobacteria</taxon>
        <taxon>Oceanospirillales</taxon>
        <taxon>Oceanospirillaceae</taxon>
        <taxon>Marinomonas</taxon>
    </lineage>
</organism>
<dbReference type="OrthoDB" id="9772590at2"/>
<dbReference type="Pfam" id="PF07833">
    <property type="entry name" value="Cu_amine_oxidN1"/>
    <property type="match status" value="1"/>
</dbReference>
<dbReference type="RefSeq" id="WP_072838255.1">
    <property type="nucleotide sequence ID" value="NZ_FQVF01000003.1"/>
</dbReference>
<dbReference type="Pfam" id="PF01179">
    <property type="entry name" value="Cu_amine_oxid"/>
    <property type="match status" value="1"/>
</dbReference>
<gene>
    <name evidence="14" type="ORF">SAMN02745753_00616</name>
</gene>
<dbReference type="PROSITE" id="PS01165">
    <property type="entry name" value="COPPER_AMINE_OXID_2"/>
    <property type="match status" value="1"/>
</dbReference>
<dbReference type="Gene3D" id="2.70.98.20">
    <property type="entry name" value="Copper amine oxidase, catalytic domain"/>
    <property type="match status" value="1"/>
</dbReference>
<dbReference type="Pfam" id="PF02727">
    <property type="entry name" value="Cu_amine_oxidN2"/>
    <property type="match status" value="1"/>
</dbReference>
<dbReference type="InterPro" id="IPR015800">
    <property type="entry name" value="Cu_amine_oxidase_N2"/>
</dbReference>
<keyword evidence="5 8" id="KW-0186">Copper</keyword>
<evidence type="ECO:0000259" key="11">
    <source>
        <dbReference type="Pfam" id="PF02727"/>
    </source>
</evidence>
<comment type="similarity">
    <text evidence="1 8">Belongs to the copper/topaquinone oxidase family.</text>
</comment>
<keyword evidence="2 8" id="KW-0479">Metal-binding</keyword>
<dbReference type="SUPFAM" id="SSF55383">
    <property type="entry name" value="Copper amine oxidase, domain N"/>
    <property type="match status" value="1"/>
</dbReference>
<dbReference type="InterPro" id="IPR049948">
    <property type="entry name" value="Cu_Am_ox_TPQ-bd"/>
</dbReference>
<evidence type="ECO:0000313" key="15">
    <source>
        <dbReference type="Proteomes" id="UP000184517"/>
    </source>
</evidence>
<feature type="active site" description="Schiff-base intermediate with substrate; via topaquinone" evidence="6">
    <location>
        <position position="495"/>
    </location>
</feature>
<keyword evidence="15" id="KW-1185">Reference proteome</keyword>
<dbReference type="GO" id="GO:0008131">
    <property type="term" value="F:primary methylamine oxidase activity"/>
    <property type="evidence" value="ECO:0007669"/>
    <property type="project" value="InterPro"/>
</dbReference>
<feature type="signal peptide" evidence="9">
    <location>
        <begin position="1"/>
        <end position="26"/>
    </location>
</feature>
<evidence type="ECO:0000256" key="6">
    <source>
        <dbReference type="PIRSR" id="PIRSR600269-50"/>
    </source>
</evidence>
<keyword evidence="9" id="KW-0732">Signal</keyword>
<dbReference type="Gene3D" id="3.10.450.40">
    <property type="match status" value="2"/>
</dbReference>
<feature type="domain" description="Copper amine oxidase N2-terminal" evidence="11">
    <location>
        <begin position="120"/>
        <end position="204"/>
    </location>
</feature>
<dbReference type="PANTHER" id="PTHR10638:SF41">
    <property type="entry name" value="AMINE OXIDASE"/>
    <property type="match status" value="1"/>
</dbReference>
<feature type="domain" description="Copper amine oxidase-like N-terminal" evidence="13">
    <location>
        <begin position="34"/>
        <end position="107"/>
    </location>
</feature>
<feature type="modified residue" description="2',4',5'-topaquinone" evidence="7">
    <location>
        <position position="495"/>
    </location>
</feature>
<evidence type="ECO:0000256" key="1">
    <source>
        <dbReference type="ARBA" id="ARBA00007983"/>
    </source>
</evidence>
<dbReference type="PANTHER" id="PTHR10638">
    <property type="entry name" value="COPPER AMINE OXIDASE"/>
    <property type="match status" value="1"/>
</dbReference>
<dbReference type="InterPro" id="IPR016182">
    <property type="entry name" value="Cu_amine_oxidase_N-reg"/>
</dbReference>
<dbReference type="Pfam" id="PF02728">
    <property type="entry name" value="Cu_amine_oxidN3"/>
    <property type="match status" value="1"/>
</dbReference>
<accession>A0A1M4VBS7</accession>
<dbReference type="GO" id="GO:0005507">
    <property type="term" value="F:copper ion binding"/>
    <property type="evidence" value="ECO:0007669"/>
    <property type="project" value="InterPro"/>
</dbReference>
<evidence type="ECO:0000256" key="3">
    <source>
        <dbReference type="ARBA" id="ARBA00022772"/>
    </source>
</evidence>
<dbReference type="InterPro" id="IPR015798">
    <property type="entry name" value="Cu_amine_oxidase_C"/>
</dbReference>
<evidence type="ECO:0000256" key="4">
    <source>
        <dbReference type="ARBA" id="ARBA00023002"/>
    </source>
</evidence>
<evidence type="ECO:0000256" key="7">
    <source>
        <dbReference type="PIRSR" id="PIRSR600269-51"/>
    </source>
</evidence>
<name>A0A1M4VBS7_9GAMM</name>
<dbReference type="InterPro" id="IPR036460">
    <property type="entry name" value="Cu_amine_oxidase_C_sf"/>
</dbReference>
<evidence type="ECO:0000256" key="2">
    <source>
        <dbReference type="ARBA" id="ARBA00022723"/>
    </source>
</evidence>
<dbReference type="PROSITE" id="PS01164">
    <property type="entry name" value="COPPER_AMINE_OXID_1"/>
    <property type="match status" value="1"/>
</dbReference>
<feature type="active site" description="Proton acceptor" evidence="6">
    <location>
        <position position="409"/>
    </location>
</feature>
<feature type="domain" description="Copper amine oxidase N3-terminal" evidence="12">
    <location>
        <begin position="211"/>
        <end position="312"/>
    </location>
</feature>
<reference evidence="15" key="1">
    <citation type="submission" date="2016-11" db="EMBL/GenBank/DDBJ databases">
        <authorList>
            <person name="Varghese N."/>
            <person name="Submissions S."/>
        </authorList>
    </citation>
    <scope>NUCLEOTIDE SEQUENCE [LARGE SCALE GENOMIC DNA]</scope>
    <source>
        <strain evidence="15">DSM 16579</strain>
    </source>
</reference>
<evidence type="ECO:0000259" key="10">
    <source>
        <dbReference type="Pfam" id="PF01179"/>
    </source>
</evidence>
<proteinExistence type="inferred from homology"/>
<dbReference type="EC" id="1.4.3.-" evidence="8"/>
<feature type="chain" id="PRO_5012725303" description="Amine oxidase" evidence="9">
    <location>
        <begin position="27"/>
        <end position="758"/>
    </location>
</feature>
<dbReference type="SUPFAM" id="SSF49998">
    <property type="entry name" value="Amine oxidase catalytic domain"/>
    <property type="match status" value="1"/>
</dbReference>
<dbReference type="Proteomes" id="UP000184517">
    <property type="component" value="Unassembled WGS sequence"/>
</dbReference>
<comment type="cofactor">
    <cofactor evidence="8">
        <name>Cu cation</name>
        <dbReference type="ChEBI" id="CHEBI:23378"/>
    </cofactor>
    <text evidence="8">Contains 1 topaquinone per subunit.</text>
</comment>
<evidence type="ECO:0000256" key="5">
    <source>
        <dbReference type="ARBA" id="ARBA00023008"/>
    </source>
</evidence>
<dbReference type="InterPro" id="IPR012854">
    <property type="entry name" value="Cu_amine_oxidase-like_N"/>
</dbReference>
<dbReference type="Gene3D" id="3.30.457.10">
    <property type="entry name" value="Copper amine oxidase-like, N-terminal domain"/>
    <property type="match status" value="1"/>
</dbReference>
<dbReference type="AlphaFoldDB" id="A0A1M4VBS7"/>
<evidence type="ECO:0000259" key="12">
    <source>
        <dbReference type="Pfam" id="PF02728"/>
    </source>
</evidence>
<evidence type="ECO:0000313" key="14">
    <source>
        <dbReference type="EMBL" id="SHE66409.1"/>
    </source>
</evidence>
<dbReference type="InterPro" id="IPR015802">
    <property type="entry name" value="Cu_amine_oxidase_N3"/>
</dbReference>
<dbReference type="GO" id="GO:0048038">
    <property type="term" value="F:quinone binding"/>
    <property type="evidence" value="ECO:0007669"/>
    <property type="project" value="InterPro"/>
</dbReference>
<dbReference type="EMBL" id="FQVF01000003">
    <property type="protein sequence ID" value="SHE66409.1"/>
    <property type="molecule type" value="Genomic_DNA"/>
</dbReference>
<dbReference type="InterPro" id="IPR049947">
    <property type="entry name" value="Cu_Am_Ox_Cu-bd"/>
</dbReference>
<dbReference type="InterPro" id="IPR036582">
    <property type="entry name" value="Mao_N_sf"/>
</dbReference>
<comment type="PTM">
    <text evidence="7 8">Topaquinone (TPQ) is generated by copper-dependent autoxidation of a specific tyrosyl residue.</text>
</comment>
<sequence>MNNKKNTIVAAAVAALSLITSNTVMAHGGSPNYIKIEDSLKSSGASFFYDKTAKEVHIALEKVHACIKVGAMEAEVNGKKIHLDAPIKLEHGNLLVESGFANDLFEEYVPQTISISDAKHPLDPLSQAEITLTQQTVQASKYFRSNLRFTEIKLAEPEKSKVWAWSFGQKEDFQRLANFTILDGKQVIEGTINLETKIVTRWQPIKDVHGMVILDDFVAAQEIVEGSKEYADALKKRGISNVKEVVATPLTVGFFDGEDGLKEDDRLLKIVSYLDIGDGNFWAHPIEGLVAVVNLETKSIEKIEDSGVIPVPMKPNPYDGRDHKNKASVKPIAISEPKGTNYKISGNTIHWQNWDFHLKLDPRVGPVLSTMTYNDQGTKRKIMYEGSLGGMIVPYGDPDIGWYFKAYLDSGDYGMGGLTSPLELGTDVPPNAKLLPATLADNSGAPYTIPNAIAIFERYAGPEYKHNEMLGSGAGNQSRARRELVVRWVSTIGNYDYMFDWVLLANGTIKLDVGASGIEAVKGVKTKTMHDATAKDDTRYGTLIDHNIVGTTHQHIYNFRLDLDVDGEKNSLVELNPAVEKNTSGGPRKSVMVVNQHTVKDEQEASQKFDPSTIRLMSNANKENRMGNPVSYQIIPFAGGTHPIAKGALFSKDEWIFKRVNFMDKQIWVTNYKPEERFPEGTYPNRAKTDTGLKVFIEDNESIENKDNVLWITTGATHIARAEEWPIMPTEYVHAMLKPWNFFDQTPTLNLPAETMEK</sequence>
<feature type="domain" description="Copper amine oxidase catalytic" evidence="10">
    <location>
        <begin position="333"/>
        <end position="749"/>
    </location>
</feature>
<dbReference type="InterPro" id="IPR000269">
    <property type="entry name" value="Cu_amine_oxidase"/>
</dbReference>
<evidence type="ECO:0000256" key="9">
    <source>
        <dbReference type="SAM" id="SignalP"/>
    </source>
</evidence>
<evidence type="ECO:0000256" key="8">
    <source>
        <dbReference type="RuleBase" id="RU000672"/>
    </source>
</evidence>
<protein>
    <recommendedName>
        <fullName evidence="8">Amine oxidase</fullName>
        <ecNumber evidence="8">1.4.3.-</ecNumber>
    </recommendedName>
</protein>